<protein>
    <submittedName>
        <fullName evidence="1">Uncharacterized protein</fullName>
    </submittedName>
</protein>
<evidence type="ECO:0000313" key="1">
    <source>
        <dbReference type="EMBL" id="SZX77485.1"/>
    </source>
</evidence>
<accession>A0A383WJ39</accession>
<dbReference type="EMBL" id="FNXT01001287">
    <property type="protein sequence ID" value="SZX77485.1"/>
    <property type="molecule type" value="Genomic_DNA"/>
</dbReference>
<evidence type="ECO:0000313" key="2">
    <source>
        <dbReference type="Proteomes" id="UP000256970"/>
    </source>
</evidence>
<gene>
    <name evidence="1" type="ORF">BQ4739_LOCUS17850</name>
</gene>
<organism evidence="1 2">
    <name type="scientific">Tetradesmus obliquus</name>
    <name type="common">Green alga</name>
    <name type="synonym">Acutodesmus obliquus</name>
    <dbReference type="NCBI Taxonomy" id="3088"/>
    <lineage>
        <taxon>Eukaryota</taxon>
        <taxon>Viridiplantae</taxon>
        <taxon>Chlorophyta</taxon>
        <taxon>core chlorophytes</taxon>
        <taxon>Chlorophyceae</taxon>
        <taxon>CS clade</taxon>
        <taxon>Sphaeropleales</taxon>
        <taxon>Scenedesmaceae</taxon>
        <taxon>Tetradesmus</taxon>
    </lineage>
</organism>
<dbReference type="Proteomes" id="UP000256970">
    <property type="component" value="Unassembled WGS sequence"/>
</dbReference>
<name>A0A383WJ39_TETOB</name>
<sequence>MSMKIRGIQEESPSRPLILINNNRYGQTDFAAAAECASAVSLIRGIQEAQQPSRPLTLITSSRYGTYLSRQILRRLPECASAVLQTQGIQEEQQPSRPLIVINDKRFATDSQVHRRLLLDFS</sequence>
<proteinExistence type="predicted"/>
<dbReference type="AlphaFoldDB" id="A0A383WJ39"/>
<reference evidence="1 2" key="1">
    <citation type="submission" date="2016-10" db="EMBL/GenBank/DDBJ databases">
        <authorList>
            <person name="Cai Z."/>
        </authorList>
    </citation>
    <scope>NUCLEOTIDE SEQUENCE [LARGE SCALE GENOMIC DNA]</scope>
</reference>
<keyword evidence="2" id="KW-1185">Reference proteome</keyword>